<dbReference type="GeneID" id="27700111"/>
<dbReference type="RefSeq" id="XP_016618868.1">
    <property type="nucleotide sequence ID" value="XM_016764918.1"/>
</dbReference>
<evidence type="ECO:0000313" key="2">
    <source>
        <dbReference type="EMBL" id="KIW92199.1"/>
    </source>
</evidence>
<proteinExistence type="predicted"/>
<evidence type="ECO:0000256" key="1">
    <source>
        <dbReference type="SAM" id="MobiDB-lite"/>
    </source>
</evidence>
<name>A0A0D2I5M2_CLAB1</name>
<feature type="region of interest" description="Disordered" evidence="1">
    <location>
        <begin position="111"/>
        <end position="143"/>
    </location>
</feature>
<feature type="region of interest" description="Disordered" evidence="1">
    <location>
        <begin position="428"/>
        <end position="467"/>
    </location>
</feature>
<dbReference type="OrthoDB" id="3641178at2759"/>
<feature type="compositionally biased region" description="Polar residues" evidence="1">
    <location>
        <begin position="428"/>
        <end position="444"/>
    </location>
</feature>
<protein>
    <submittedName>
        <fullName evidence="2">Uncharacterized protein</fullName>
    </submittedName>
</protein>
<dbReference type="HOGENOM" id="CLU_553209_0_0_1"/>
<organism evidence="2 3">
    <name type="scientific">Cladophialophora bantiana (strain ATCC 10958 / CBS 173.52 / CDC B-1940 / NIH 8579)</name>
    <name type="common">Xylohypha bantiana</name>
    <dbReference type="NCBI Taxonomy" id="1442370"/>
    <lineage>
        <taxon>Eukaryota</taxon>
        <taxon>Fungi</taxon>
        <taxon>Dikarya</taxon>
        <taxon>Ascomycota</taxon>
        <taxon>Pezizomycotina</taxon>
        <taxon>Eurotiomycetes</taxon>
        <taxon>Chaetothyriomycetidae</taxon>
        <taxon>Chaetothyriales</taxon>
        <taxon>Herpotrichiellaceae</taxon>
        <taxon>Cladophialophora</taxon>
    </lineage>
</organism>
<accession>A0A0D2I5M2</accession>
<feature type="region of interest" description="Disordered" evidence="1">
    <location>
        <begin position="183"/>
        <end position="271"/>
    </location>
</feature>
<feature type="compositionally biased region" description="Basic and acidic residues" evidence="1">
    <location>
        <begin position="458"/>
        <end position="467"/>
    </location>
</feature>
<reference evidence="2" key="1">
    <citation type="submission" date="2015-01" db="EMBL/GenBank/DDBJ databases">
        <title>The Genome Sequence of Cladophialophora bantiana CBS 173.52.</title>
        <authorList>
            <consortium name="The Broad Institute Genomics Platform"/>
            <person name="Cuomo C."/>
            <person name="de Hoog S."/>
            <person name="Gorbushina A."/>
            <person name="Stielow B."/>
            <person name="Teixiera M."/>
            <person name="Abouelleil A."/>
            <person name="Chapman S.B."/>
            <person name="Priest M."/>
            <person name="Young S.K."/>
            <person name="Wortman J."/>
            <person name="Nusbaum C."/>
            <person name="Birren B."/>
        </authorList>
    </citation>
    <scope>NUCLEOTIDE SEQUENCE [LARGE SCALE GENOMIC DNA]</scope>
    <source>
        <strain evidence="2">CBS 173.52</strain>
    </source>
</reference>
<evidence type="ECO:0000313" key="3">
    <source>
        <dbReference type="Proteomes" id="UP000053789"/>
    </source>
</evidence>
<sequence length="506" mass="56359">MEMSPIPIKWPYGRDTRISCHKAELVEVQVLFYAHRYKQCISLCEQLQTSEIHALQKTFLWFYHAMSYESMGLIAHNLSGNKLQFLDSARESFNLALKWLPLSYVSTEGGSYEPSEDSPVAPEFRSPSPPVNRTPPASRKGMSADGWVTEIPLSVSSSSVYSTESAISNGRFVQECSALSPQKHTYQRNSAPHAHIDSQEGTSKCNPSEHPATPAPGESRLDRSASSRQVLQEDLVPSPLFSRNPKRACPPRPDSNDNTRPLPPLPFNHKSDFKAQGTRIIQDPLMRKTAVQTLIARFEGVLPLTPSSPLATAQPPLQEQVYGFEASTPSPGVTSPRFRMIRDAFSPDPHNEHLEAYLASCASTALTRYNTHLADFRGQLRKHIAYVDGEIGRVQKIQGERSAARSLGPKHRLASFWSVEVAPPSSKSKFTSGSTCAGRSSNLVGNGRGHNHGSLGQDPRDKVKKEQIDKLRRQGWKVCKERHGFKGVEFYEDLRRRGEAELDGRF</sequence>
<keyword evidence="3" id="KW-1185">Reference proteome</keyword>
<gene>
    <name evidence="2" type="ORF">Z519_07183</name>
</gene>
<dbReference type="VEuPathDB" id="FungiDB:Z519_07183"/>
<dbReference type="Proteomes" id="UP000053789">
    <property type="component" value="Unassembled WGS sequence"/>
</dbReference>
<dbReference type="EMBL" id="KN846989">
    <property type="protein sequence ID" value="KIW92199.1"/>
    <property type="molecule type" value="Genomic_DNA"/>
</dbReference>
<dbReference type="AlphaFoldDB" id="A0A0D2I5M2"/>